<name>A0ABS1VMR2_9ACTN</name>
<proteinExistence type="predicted"/>
<evidence type="ECO:0000313" key="6">
    <source>
        <dbReference type="Proteomes" id="UP000598996"/>
    </source>
</evidence>
<dbReference type="SUPFAM" id="SSF46689">
    <property type="entry name" value="Homeodomain-like"/>
    <property type="match status" value="2"/>
</dbReference>
<evidence type="ECO:0000256" key="3">
    <source>
        <dbReference type="ARBA" id="ARBA00023163"/>
    </source>
</evidence>
<keyword evidence="3" id="KW-0804">Transcription</keyword>
<evidence type="ECO:0000256" key="1">
    <source>
        <dbReference type="ARBA" id="ARBA00023015"/>
    </source>
</evidence>
<dbReference type="SMART" id="SM00342">
    <property type="entry name" value="HTH_ARAC"/>
    <property type="match status" value="1"/>
</dbReference>
<dbReference type="Proteomes" id="UP000598996">
    <property type="component" value="Unassembled WGS sequence"/>
</dbReference>
<protein>
    <submittedName>
        <fullName evidence="5">Helix-turn-helix transcriptional regulator</fullName>
    </submittedName>
</protein>
<keyword evidence="2" id="KW-0238">DNA-binding</keyword>
<evidence type="ECO:0000259" key="4">
    <source>
        <dbReference type="PROSITE" id="PS01124"/>
    </source>
</evidence>
<dbReference type="InterPro" id="IPR018060">
    <property type="entry name" value="HTH_AraC"/>
</dbReference>
<evidence type="ECO:0000313" key="5">
    <source>
        <dbReference type="EMBL" id="MBL7256022.1"/>
    </source>
</evidence>
<dbReference type="InterPro" id="IPR009057">
    <property type="entry name" value="Homeodomain-like_sf"/>
</dbReference>
<dbReference type="PROSITE" id="PS01124">
    <property type="entry name" value="HTH_ARAC_FAMILY_2"/>
    <property type="match status" value="1"/>
</dbReference>
<organism evidence="5 6">
    <name type="scientific">Paractinoplanes lichenicola</name>
    <dbReference type="NCBI Taxonomy" id="2802976"/>
    <lineage>
        <taxon>Bacteria</taxon>
        <taxon>Bacillati</taxon>
        <taxon>Actinomycetota</taxon>
        <taxon>Actinomycetes</taxon>
        <taxon>Micromonosporales</taxon>
        <taxon>Micromonosporaceae</taxon>
        <taxon>Paractinoplanes</taxon>
    </lineage>
</organism>
<dbReference type="Gene3D" id="1.10.10.60">
    <property type="entry name" value="Homeodomain-like"/>
    <property type="match status" value="1"/>
</dbReference>
<reference evidence="5 6" key="1">
    <citation type="submission" date="2021-01" db="EMBL/GenBank/DDBJ databases">
        <title>Actinoplanes sp. nov. LDG1-01 isolated from lichen.</title>
        <authorList>
            <person name="Saeng-In P."/>
            <person name="Phongsopitanun W."/>
            <person name="Kanchanasin P."/>
            <person name="Yuki M."/>
            <person name="Kudo T."/>
            <person name="Ohkuma M."/>
            <person name="Tanasupawat S."/>
        </authorList>
    </citation>
    <scope>NUCLEOTIDE SEQUENCE [LARGE SCALE GENOMIC DNA]</scope>
    <source>
        <strain evidence="5 6">LDG1-01</strain>
    </source>
</reference>
<dbReference type="RefSeq" id="WP_202992539.1">
    <property type="nucleotide sequence ID" value="NZ_JAENHO010000004.1"/>
</dbReference>
<dbReference type="EMBL" id="JAENHO010000004">
    <property type="protein sequence ID" value="MBL7256022.1"/>
    <property type="molecule type" value="Genomic_DNA"/>
</dbReference>
<sequence>MDANTPHRSQFSTTDPDEAQDFINRMYAARPPKAGRLDKTSPVAISQVSAGGLSYVDFTMPPDLTLHLDGTDDLAVTTLLAGATHAELGPNIERYRPGDSFLGSFPQGDYLVRCYDFRAGILTVPASALDQVTASLPDQPRRPLRFASLRPVSPAAAAQWQRAAQYTRTLLEDDLSAASPLIIGSAARLLAATALAVFPNSVLADPTIADSRDAHPETLRRAVAFIDENAHRDISVADIAGAAFVTARAVQLAFRRHLNMTPLDHLRHVRLARAHADLLAADPATTTVGQIAARWGFPSHSRFTAAYQRTYGVTPSTTLRQR</sequence>
<dbReference type="Pfam" id="PF12833">
    <property type="entry name" value="HTH_18"/>
    <property type="match status" value="1"/>
</dbReference>
<dbReference type="InterPro" id="IPR018062">
    <property type="entry name" value="HTH_AraC-typ_CS"/>
</dbReference>
<keyword evidence="6" id="KW-1185">Reference proteome</keyword>
<dbReference type="PROSITE" id="PS00041">
    <property type="entry name" value="HTH_ARAC_FAMILY_1"/>
    <property type="match status" value="1"/>
</dbReference>
<evidence type="ECO:0000256" key="2">
    <source>
        <dbReference type="ARBA" id="ARBA00023125"/>
    </source>
</evidence>
<comment type="caution">
    <text evidence="5">The sequence shown here is derived from an EMBL/GenBank/DDBJ whole genome shotgun (WGS) entry which is preliminary data.</text>
</comment>
<gene>
    <name evidence="5" type="ORF">JKJ07_17130</name>
</gene>
<dbReference type="PANTHER" id="PTHR46796">
    <property type="entry name" value="HTH-TYPE TRANSCRIPTIONAL ACTIVATOR RHAS-RELATED"/>
    <property type="match status" value="1"/>
</dbReference>
<feature type="domain" description="HTH araC/xylS-type" evidence="4">
    <location>
        <begin position="220"/>
        <end position="321"/>
    </location>
</feature>
<dbReference type="PANTHER" id="PTHR46796:SF12">
    <property type="entry name" value="HTH-TYPE DNA-BINDING TRANSCRIPTIONAL ACTIVATOR EUTR"/>
    <property type="match status" value="1"/>
</dbReference>
<keyword evidence="1" id="KW-0805">Transcription regulation</keyword>
<dbReference type="InterPro" id="IPR050204">
    <property type="entry name" value="AraC_XylS_family_regulators"/>
</dbReference>
<accession>A0ABS1VMR2</accession>